<dbReference type="InterPro" id="IPR000742">
    <property type="entry name" value="EGF"/>
</dbReference>
<dbReference type="AlphaFoldDB" id="A0A0C2MXD9"/>
<dbReference type="PROSITE" id="PS00022">
    <property type="entry name" value="EGF_1"/>
    <property type="match status" value="1"/>
</dbReference>
<organism evidence="3 4">
    <name type="scientific">Thelohanellus kitauei</name>
    <name type="common">Myxosporean</name>
    <dbReference type="NCBI Taxonomy" id="669202"/>
    <lineage>
        <taxon>Eukaryota</taxon>
        <taxon>Metazoa</taxon>
        <taxon>Cnidaria</taxon>
        <taxon>Myxozoa</taxon>
        <taxon>Myxosporea</taxon>
        <taxon>Bivalvulida</taxon>
        <taxon>Platysporina</taxon>
        <taxon>Myxobolidae</taxon>
        <taxon>Thelohanellus</taxon>
    </lineage>
</organism>
<dbReference type="EMBL" id="JWZT01003566">
    <property type="protein sequence ID" value="KII66287.1"/>
    <property type="molecule type" value="Genomic_DNA"/>
</dbReference>
<dbReference type="Proteomes" id="UP000031668">
    <property type="component" value="Unassembled WGS sequence"/>
</dbReference>
<evidence type="ECO:0000313" key="3">
    <source>
        <dbReference type="EMBL" id="KII66287.1"/>
    </source>
</evidence>
<name>A0A0C2MXD9_THEKT</name>
<accession>A0A0C2MXD9</accession>
<dbReference type="PROSITE" id="PS01186">
    <property type="entry name" value="EGF_2"/>
    <property type="match status" value="1"/>
</dbReference>
<sequence>MISLDLTPNSEKKFDFYGGLSVDSDIDSLEVYDGFTVTARLKCEGFTGYNCRFAEPKGDKFQQNPITGVISCKDEKKCYKERKCNDDDDGSFCNKHGQCYKNYTGAKFCICNAGYGGPQCDKKHNGSEEELLFVDDANNLEKATVDCSQCNGRKKYLFIQPVENTSHMNFV</sequence>
<evidence type="ECO:0000259" key="2">
    <source>
        <dbReference type="PROSITE" id="PS50026"/>
    </source>
</evidence>
<keyword evidence="1" id="KW-0245">EGF-like domain</keyword>
<comment type="caution">
    <text evidence="1">Lacks conserved residue(s) required for the propagation of feature annotation.</text>
</comment>
<comment type="caution">
    <text evidence="3">The sequence shown here is derived from an EMBL/GenBank/DDBJ whole genome shotgun (WGS) entry which is preliminary data.</text>
</comment>
<feature type="disulfide bond" evidence="1">
    <location>
        <begin position="111"/>
        <end position="120"/>
    </location>
</feature>
<keyword evidence="4" id="KW-1185">Reference proteome</keyword>
<evidence type="ECO:0000313" key="4">
    <source>
        <dbReference type="Proteomes" id="UP000031668"/>
    </source>
</evidence>
<keyword evidence="1" id="KW-1015">Disulfide bond</keyword>
<reference evidence="3 4" key="1">
    <citation type="journal article" date="2014" name="Genome Biol. Evol.">
        <title>The genome of the myxosporean Thelohanellus kitauei shows adaptations to nutrient acquisition within its fish host.</title>
        <authorList>
            <person name="Yang Y."/>
            <person name="Xiong J."/>
            <person name="Zhou Z."/>
            <person name="Huo F."/>
            <person name="Miao W."/>
            <person name="Ran C."/>
            <person name="Liu Y."/>
            <person name="Zhang J."/>
            <person name="Feng J."/>
            <person name="Wang M."/>
            <person name="Wang M."/>
            <person name="Wang L."/>
            <person name="Yao B."/>
        </authorList>
    </citation>
    <scope>NUCLEOTIDE SEQUENCE [LARGE SCALE GENOMIC DNA]</scope>
    <source>
        <strain evidence="3">Wuqing</strain>
    </source>
</reference>
<evidence type="ECO:0000256" key="1">
    <source>
        <dbReference type="PROSITE-ProRule" id="PRU00076"/>
    </source>
</evidence>
<proteinExistence type="predicted"/>
<dbReference type="PROSITE" id="PS50026">
    <property type="entry name" value="EGF_3"/>
    <property type="match status" value="1"/>
</dbReference>
<gene>
    <name evidence="3" type="ORF">RF11_08268</name>
</gene>
<protein>
    <recommendedName>
        <fullName evidence="2">EGF-like domain-containing protein</fullName>
    </recommendedName>
</protein>
<feature type="domain" description="EGF-like" evidence="2">
    <location>
        <begin position="85"/>
        <end position="121"/>
    </location>
</feature>